<dbReference type="AlphaFoldDB" id="A0A0U5F9Z1"/>
<evidence type="ECO:0000313" key="1">
    <source>
        <dbReference type="EMBL" id="CEG15005.1"/>
    </source>
</evidence>
<sequence length="93" mass="10281">MRSWGGLRREGHIIAICACASHATSVLSQLLGQTEAARFTAARMETVQEGNRRTPQAPANQPHLQKACMRQRFAIGNCNGMARHWVIQRLASP</sequence>
<reference evidence="1 2" key="1">
    <citation type="submission" date="2014-09" db="EMBL/GenBank/DDBJ databases">
        <authorList>
            <person name="Regsiter A."/>
        </authorList>
    </citation>
    <scope>NUCLEOTIDE SEQUENCE [LARGE SCALE GENOMIC DNA]</scope>
</reference>
<dbReference type="EMBL" id="CCXZ01000068">
    <property type="protein sequence ID" value="CEG15005.1"/>
    <property type="molecule type" value="Genomic_DNA"/>
</dbReference>
<organism evidence="1 2">
    <name type="scientific">Xanthomonas citri pv. citri</name>
    <dbReference type="NCBI Taxonomy" id="611301"/>
    <lineage>
        <taxon>Bacteria</taxon>
        <taxon>Pseudomonadati</taxon>
        <taxon>Pseudomonadota</taxon>
        <taxon>Gammaproteobacteria</taxon>
        <taxon>Lysobacterales</taxon>
        <taxon>Lysobacteraceae</taxon>
        <taxon>Xanthomonas</taxon>
    </lineage>
</organism>
<protein>
    <submittedName>
        <fullName evidence="1">Uncharacterized protein</fullName>
    </submittedName>
</protein>
<name>A0A0U5F9Z1_XANCI</name>
<gene>
    <name evidence="1" type="ORF">XAC3562_160065</name>
</gene>
<proteinExistence type="predicted"/>
<evidence type="ECO:0000313" key="2">
    <source>
        <dbReference type="Proteomes" id="UP000052230"/>
    </source>
</evidence>
<accession>A0A0U5F9Z1</accession>
<comment type="caution">
    <text evidence="1">The sequence shown here is derived from an EMBL/GenBank/DDBJ whole genome shotgun (WGS) entry which is preliminary data.</text>
</comment>
<keyword evidence="2" id="KW-1185">Reference proteome</keyword>
<dbReference type="Proteomes" id="UP000052230">
    <property type="component" value="Unassembled WGS sequence"/>
</dbReference>